<evidence type="ECO:0000313" key="2">
    <source>
        <dbReference type="Proteomes" id="UP000264006"/>
    </source>
</evidence>
<dbReference type="OrthoDB" id="4829533at2"/>
<proteinExistence type="predicted"/>
<dbReference type="RefSeq" id="WP_114590456.1">
    <property type="nucleotide sequence ID" value="NZ_CAXIBR010000008.1"/>
</dbReference>
<dbReference type="SUPFAM" id="SSF57783">
    <property type="entry name" value="Zinc beta-ribbon"/>
    <property type="match status" value="1"/>
</dbReference>
<organism evidence="1 2">
    <name type="scientific">Euzebya pacifica</name>
    <dbReference type="NCBI Taxonomy" id="1608957"/>
    <lineage>
        <taxon>Bacteria</taxon>
        <taxon>Bacillati</taxon>
        <taxon>Actinomycetota</taxon>
        <taxon>Nitriliruptoria</taxon>
        <taxon>Euzebyales</taxon>
    </lineage>
</organism>
<dbReference type="Proteomes" id="UP000264006">
    <property type="component" value="Chromosome"/>
</dbReference>
<accession>A0A346XTY8</accession>
<reference evidence="1 2" key="1">
    <citation type="submission" date="2018-09" db="EMBL/GenBank/DDBJ databases">
        <title>Complete genome sequence of Euzebya sp. DY32-46 isolated from seawater of Pacific Ocean.</title>
        <authorList>
            <person name="Xu L."/>
            <person name="Wu Y.-H."/>
            <person name="Xu X.-W."/>
        </authorList>
    </citation>
    <scope>NUCLEOTIDE SEQUENCE [LARGE SCALE GENOMIC DNA]</scope>
    <source>
        <strain evidence="1 2">DY32-46</strain>
    </source>
</reference>
<evidence type="ECO:0000313" key="1">
    <source>
        <dbReference type="EMBL" id="AXV05685.1"/>
    </source>
</evidence>
<sequence length="60" mass="6659">MTSHISCPNCTSTDLLSVALAPKDRPMQFHTCRHCEQRWWEDVAEGADVGLDVVIAELSS</sequence>
<gene>
    <name evidence="1" type="ORF">DVS28_a0984</name>
</gene>
<keyword evidence="2" id="KW-1185">Reference proteome</keyword>
<dbReference type="EMBL" id="CP031165">
    <property type="protein sequence ID" value="AXV05685.1"/>
    <property type="molecule type" value="Genomic_DNA"/>
</dbReference>
<name>A0A346XTY8_9ACTN</name>
<dbReference type="AlphaFoldDB" id="A0A346XTY8"/>
<dbReference type="KEGG" id="euz:DVS28_a0984"/>
<protein>
    <submittedName>
        <fullName evidence="1">Uncharacterized protein</fullName>
    </submittedName>
</protein>